<keyword evidence="4" id="KW-1185">Reference proteome</keyword>
<comment type="caution">
    <text evidence="2">The sequence shown here is derived from an EMBL/GenBank/DDBJ whole genome shotgun (WGS) entry which is preliminary data.</text>
</comment>
<dbReference type="Proteomes" id="UP000681722">
    <property type="component" value="Unassembled WGS sequence"/>
</dbReference>
<feature type="compositionally biased region" description="Basic and acidic residues" evidence="1">
    <location>
        <begin position="49"/>
        <end position="63"/>
    </location>
</feature>
<dbReference type="Proteomes" id="UP000663829">
    <property type="component" value="Unassembled WGS sequence"/>
</dbReference>
<feature type="non-terminal residue" evidence="2">
    <location>
        <position position="105"/>
    </location>
</feature>
<evidence type="ECO:0000313" key="4">
    <source>
        <dbReference type="Proteomes" id="UP000663829"/>
    </source>
</evidence>
<gene>
    <name evidence="2" type="ORF">GPM918_LOCUS46321</name>
    <name evidence="3" type="ORF">SRO942_LOCUS50258</name>
</gene>
<feature type="compositionally biased region" description="Basic residues" evidence="1">
    <location>
        <begin position="14"/>
        <end position="28"/>
    </location>
</feature>
<dbReference type="AlphaFoldDB" id="A0A816G6J9"/>
<protein>
    <submittedName>
        <fullName evidence="2">Uncharacterized protein</fullName>
    </submittedName>
</protein>
<evidence type="ECO:0000313" key="3">
    <source>
        <dbReference type="EMBL" id="CAF4645558.1"/>
    </source>
</evidence>
<proteinExistence type="predicted"/>
<reference evidence="2" key="1">
    <citation type="submission" date="2021-02" db="EMBL/GenBank/DDBJ databases">
        <authorList>
            <person name="Nowell W R."/>
        </authorList>
    </citation>
    <scope>NUCLEOTIDE SEQUENCE</scope>
</reference>
<name>A0A816G6J9_9BILA</name>
<feature type="compositionally biased region" description="Basic residues" evidence="1">
    <location>
        <begin position="80"/>
        <end position="90"/>
    </location>
</feature>
<sequence length="105" mass="12057">MNQESGVVYAPQQRQRRARLNRKRHERRARMPDRLNNQTDALPVNNRFAHFETIDQDEVKPDETTSAVPSAISKNEKAPTKKPKKSKKTRKAEAQIIKPVALALD</sequence>
<dbReference type="EMBL" id="CAJNOQ010061010">
    <property type="protein sequence ID" value="CAF1671135.1"/>
    <property type="molecule type" value="Genomic_DNA"/>
</dbReference>
<accession>A0A816G6J9</accession>
<dbReference type="EMBL" id="CAJOBC010140902">
    <property type="protein sequence ID" value="CAF4645558.1"/>
    <property type="molecule type" value="Genomic_DNA"/>
</dbReference>
<feature type="region of interest" description="Disordered" evidence="1">
    <location>
        <begin position="1"/>
        <end position="105"/>
    </location>
</feature>
<evidence type="ECO:0000256" key="1">
    <source>
        <dbReference type="SAM" id="MobiDB-lite"/>
    </source>
</evidence>
<organism evidence="2 4">
    <name type="scientific">Didymodactylos carnosus</name>
    <dbReference type="NCBI Taxonomy" id="1234261"/>
    <lineage>
        <taxon>Eukaryota</taxon>
        <taxon>Metazoa</taxon>
        <taxon>Spiralia</taxon>
        <taxon>Gnathifera</taxon>
        <taxon>Rotifera</taxon>
        <taxon>Eurotatoria</taxon>
        <taxon>Bdelloidea</taxon>
        <taxon>Philodinida</taxon>
        <taxon>Philodinidae</taxon>
        <taxon>Didymodactylos</taxon>
    </lineage>
</organism>
<evidence type="ECO:0000313" key="2">
    <source>
        <dbReference type="EMBL" id="CAF1671135.1"/>
    </source>
</evidence>